<proteinExistence type="predicted"/>
<dbReference type="PANTHER" id="PTHR24361:SF613">
    <property type="entry name" value="NUCLEAR RECEPTOR-BINDING PROTEIN-RELATED"/>
    <property type="match status" value="1"/>
</dbReference>
<accession>A0A164RTY5</accession>
<protein>
    <submittedName>
        <fullName evidence="2">Kinase-like protein</fullName>
    </submittedName>
</protein>
<dbReference type="STRING" id="1314777.A0A164RTY5"/>
<dbReference type="Proteomes" id="UP000076722">
    <property type="component" value="Unassembled WGS sequence"/>
</dbReference>
<dbReference type="EMBL" id="KV419418">
    <property type="protein sequence ID" value="KZS90882.1"/>
    <property type="molecule type" value="Genomic_DNA"/>
</dbReference>
<dbReference type="InterPro" id="IPR053235">
    <property type="entry name" value="Ser_Thr_kinase"/>
</dbReference>
<name>A0A164RTY5_9AGAM</name>
<sequence>MTYGTVMEYTENHPEVDRVHIMSEICEGLVYLHAQDVIHGDLNARNILVSDRGHPVLAGFGLPRLEELDGLTRLKELERVFTNPSITSRSATRWGTIRYMAPELFDDDFRKPTKATDVWALGCLMLVGDFLTKTVI</sequence>
<dbReference type="AlphaFoldDB" id="A0A164RTY5"/>
<reference evidence="2 3" key="1">
    <citation type="journal article" date="2016" name="Mol. Biol. Evol.">
        <title>Comparative Genomics of Early-Diverging Mushroom-Forming Fungi Provides Insights into the Origins of Lignocellulose Decay Capabilities.</title>
        <authorList>
            <person name="Nagy L.G."/>
            <person name="Riley R."/>
            <person name="Tritt A."/>
            <person name="Adam C."/>
            <person name="Daum C."/>
            <person name="Floudas D."/>
            <person name="Sun H."/>
            <person name="Yadav J.S."/>
            <person name="Pangilinan J."/>
            <person name="Larsson K.H."/>
            <person name="Matsuura K."/>
            <person name="Barry K."/>
            <person name="Labutti K."/>
            <person name="Kuo R."/>
            <person name="Ohm R.A."/>
            <person name="Bhattacharya S.S."/>
            <person name="Shirouzu T."/>
            <person name="Yoshinaga Y."/>
            <person name="Martin F.M."/>
            <person name="Grigoriev I.V."/>
            <person name="Hibbett D.S."/>
        </authorList>
    </citation>
    <scope>NUCLEOTIDE SEQUENCE [LARGE SCALE GENOMIC DNA]</scope>
    <source>
        <strain evidence="2 3">HHB9708</strain>
    </source>
</reference>
<dbReference type="GO" id="GO:0004674">
    <property type="term" value="F:protein serine/threonine kinase activity"/>
    <property type="evidence" value="ECO:0007669"/>
    <property type="project" value="TreeGrafter"/>
</dbReference>
<organism evidence="2 3">
    <name type="scientific">Sistotremastrum niveocremeum HHB9708</name>
    <dbReference type="NCBI Taxonomy" id="1314777"/>
    <lineage>
        <taxon>Eukaryota</taxon>
        <taxon>Fungi</taxon>
        <taxon>Dikarya</taxon>
        <taxon>Basidiomycota</taxon>
        <taxon>Agaricomycotina</taxon>
        <taxon>Agaricomycetes</taxon>
        <taxon>Sistotremastrales</taxon>
        <taxon>Sistotremastraceae</taxon>
        <taxon>Sertulicium</taxon>
        <taxon>Sertulicium niveocremeum</taxon>
    </lineage>
</organism>
<gene>
    <name evidence="2" type="ORF">SISNIDRAFT_457210</name>
</gene>
<dbReference type="Pfam" id="PF00069">
    <property type="entry name" value="Pkinase"/>
    <property type="match status" value="1"/>
</dbReference>
<dbReference type="GO" id="GO:0005524">
    <property type="term" value="F:ATP binding"/>
    <property type="evidence" value="ECO:0007669"/>
    <property type="project" value="InterPro"/>
</dbReference>
<dbReference type="InterPro" id="IPR011009">
    <property type="entry name" value="Kinase-like_dom_sf"/>
</dbReference>
<dbReference type="Gene3D" id="1.10.510.10">
    <property type="entry name" value="Transferase(Phosphotransferase) domain 1"/>
    <property type="match status" value="1"/>
</dbReference>
<keyword evidence="2" id="KW-0418">Kinase</keyword>
<keyword evidence="3" id="KW-1185">Reference proteome</keyword>
<evidence type="ECO:0000313" key="2">
    <source>
        <dbReference type="EMBL" id="KZS90882.1"/>
    </source>
</evidence>
<dbReference type="GO" id="GO:0005737">
    <property type="term" value="C:cytoplasm"/>
    <property type="evidence" value="ECO:0007669"/>
    <property type="project" value="TreeGrafter"/>
</dbReference>
<dbReference type="OrthoDB" id="4062651at2759"/>
<dbReference type="SUPFAM" id="SSF56112">
    <property type="entry name" value="Protein kinase-like (PK-like)"/>
    <property type="match status" value="1"/>
</dbReference>
<dbReference type="PANTHER" id="PTHR24361">
    <property type="entry name" value="MITOGEN-ACTIVATED KINASE KINASE KINASE"/>
    <property type="match status" value="1"/>
</dbReference>
<dbReference type="PROSITE" id="PS50011">
    <property type="entry name" value="PROTEIN_KINASE_DOM"/>
    <property type="match status" value="1"/>
</dbReference>
<evidence type="ECO:0000313" key="3">
    <source>
        <dbReference type="Proteomes" id="UP000076722"/>
    </source>
</evidence>
<feature type="domain" description="Protein kinase" evidence="1">
    <location>
        <begin position="1"/>
        <end position="136"/>
    </location>
</feature>
<keyword evidence="2" id="KW-0808">Transferase</keyword>
<evidence type="ECO:0000259" key="1">
    <source>
        <dbReference type="PROSITE" id="PS50011"/>
    </source>
</evidence>
<dbReference type="InterPro" id="IPR000719">
    <property type="entry name" value="Prot_kinase_dom"/>
</dbReference>